<evidence type="ECO:0000259" key="6">
    <source>
        <dbReference type="Pfam" id="PF03328"/>
    </source>
</evidence>
<evidence type="ECO:0000256" key="3">
    <source>
        <dbReference type="ARBA" id="ARBA00022842"/>
    </source>
</evidence>
<proteinExistence type="predicted"/>
<dbReference type="PANTHER" id="PTHR32308">
    <property type="entry name" value="LYASE BETA SUBUNIT, PUTATIVE (AFU_ORTHOLOGUE AFUA_4G13030)-RELATED"/>
    <property type="match status" value="1"/>
</dbReference>
<dbReference type="SUPFAM" id="SSF51621">
    <property type="entry name" value="Phosphoenolpyruvate/pyruvate domain"/>
    <property type="match status" value="1"/>
</dbReference>
<dbReference type="GO" id="GO:0006107">
    <property type="term" value="P:oxaloacetate metabolic process"/>
    <property type="evidence" value="ECO:0007669"/>
    <property type="project" value="TreeGrafter"/>
</dbReference>
<sequence>MTEPLDRSAPLTARSWLFVPGDRSDRFLKAQASGAGVVVLDLEDAVQGERKPAARREVVAALEAGGDYVVRVSALEQEDGRQDIAALVGASARPVAILAAKAEEAAAMEAIAHAVGAPVVALIESARGLEAVSELARSKAVMRLALGAVDLTLDLGAEPHADVLAPIRSRLVVASRAAGIAAPLDTPSIEIRQLAHVRDEAKLAKRFGMGGKLCIHPAQVPEVEAAFRSSEAEAEWAAAVLEAALHEGAAQFDGQMIDRPVLERARRILADSAIDADRAPSTTLP</sequence>
<dbReference type="Gene3D" id="3.20.20.60">
    <property type="entry name" value="Phosphoenolpyruvate-binding domains"/>
    <property type="match status" value="1"/>
</dbReference>
<keyword evidence="8" id="KW-1185">Reference proteome</keyword>
<dbReference type="GO" id="GO:0016829">
    <property type="term" value="F:lyase activity"/>
    <property type="evidence" value="ECO:0007669"/>
    <property type="project" value="UniProtKB-KW"/>
</dbReference>
<feature type="binding site" evidence="4">
    <location>
        <position position="71"/>
    </location>
    <ligand>
        <name>substrate</name>
    </ligand>
</feature>
<dbReference type="Pfam" id="PF03328">
    <property type="entry name" value="HpcH_HpaI"/>
    <property type="match status" value="1"/>
</dbReference>
<dbReference type="PANTHER" id="PTHR32308:SF10">
    <property type="entry name" value="CITRATE LYASE SUBUNIT BETA"/>
    <property type="match status" value="1"/>
</dbReference>
<dbReference type="AlphaFoldDB" id="A0AA87RPG3"/>
<dbReference type="InterPro" id="IPR040442">
    <property type="entry name" value="Pyrv_kinase-like_dom_sf"/>
</dbReference>
<evidence type="ECO:0000256" key="4">
    <source>
        <dbReference type="PIRSR" id="PIRSR015582-1"/>
    </source>
</evidence>
<feature type="binding site" evidence="4">
    <location>
        <position position="124"/>
    </location>
    <ligand>
        <name>substrate</name>
    </ligand>
</feature>
<dbReference type="InterPro" id="IPR011206">
    <property type="entry name" value="Citrate_lyase_beta/mcl1/mcl2"/>
</dbReference>
<evidence type="ECO:0000313" key="8">
    <source>
        <dbReference type="Proteomes" id="UP000321749"/>
    </source>
</evidence>
<gene>
    <name evidence="7" type="ORF">ABA31_30230</name>
</gene>
<feature type="binding site" evidence="5">
    <location>
        <position position="124"/>
    </location>
    <ligand>
        <name>Mg(2+)</name>
        <dbReference type="ChEBI" id="CHEBI:18420"/>
    </ligand>
</feature>
<dbReference type="EMBL" id="BJUU01000039">
    <property type="protein sequence ID" value="GEK81672.1"/>
    <property type="molecule type" value="Genomic_DNA"/>
</dbReference>
<evidence type="ECO:0000256" key="2">
    <source>
        <dbReference type="ARBA" id="ARBA00022723"/>
    </source>
</evidence>
<keyword evidence="3 5" id="KW-0460">Magnesium</keyword>
<dbReference type="PIRSF" id="PIRSF015582">
    <property type="entry name" value="Cit_lyase_B"/>
    <property type="match status" value="1"/>
</dbReference>
<dbReference type="InterPro" id="IPR005000">
    <property type="entry name" value="Aldolase/citrate-lyase_domain"/>
</dbReference>
<evidence type="ECO:0000256" key="5">
    <source>
        <dbReference type="PIRSR" id="PIRSR015582-2"/>
    </source>
</evidence>
<dbReference type="RefSeq" id="WP_186808306.1">
    <property type="nucleotide sequence ID" value="NZ_BJUU01000039.1"/>
</dbReference>
<comment type="caution">
    <text evidence="7">The sequence shown here is derived from an EMBL/GenBank/DDBJ whole genome shotgun (WGS) entry which is preliminary data.</text>
</comment>
<comment type="cofactor">
    <cofactor evidence="1">
        <name>Mg(2+)</name>
        <dbReference type="ChEBI" id="CHEBI:18420"/>
    </cofactor>
</comment>
<dbReference type="GO" id="GO:0000287">
    <property type="term" value="F:magnesium ion binding"/>
    <property type="evidence" value="ECO:0007669"/>
    <property type="project" value="TreeGrafter"/>
</dbReference>
<keyword evidence="7" id="KW-0456">Lyase</keyword>
<organism evidence="7 8">
    <name type="scientific">Agrococcus baldri</name>
    <dbReference type="NCBI Taxonomy" id="153730"/>
    <lineage>
        <taxon>Bacteria</taxon>
        <taxon>Bacillati</taxon>
        <taxon>Actinomycetota</taxon>
        <taxon>Actinomycetes</taxon>
        <taxon>Micrococcales</taxon>
        <taxon>Microbacteriaceae</taxon>
        <taxon>Agrococcus</taxon>
    </lineage>
</organism>
<accession>A0AA87RPG3</accession>
<evidence type="ECO:0000313" key="7">
    <source>
        <dbReference type="EMBL" id="GEK81672.1"/>
    </source>
</evidence>
<evidence type="ECO:0000256" key="1">
    <source>
        <dbReference type="ARBA" id="ARBA00001946"/>
    </source>
</evidence>
<feature type="domain" description="HpcH/HpaI aldolase/citrate lyase" evidence="6">
    <location>
        <begin position="14"/>
        <end position="217"/>
    </location>
</feature>
<dbReference type="InterPro" id="IPR015813">
    <property type="entry name" value="Pyrv/PenolPyrv_kinase-like_dom"/>
</dbReference>
<dbReference type="Proteomes" id="UP000321749">
    <property type="component" value="Unassembled WGS sequence"/>
</dbReference>
<feature type="binding site" evidence="5">
    <location>
        <position position="150"/>
    </location>
    <ligand>
        <name>Mg(2+)</name>
        <dbReference type="ChEBI" id="CHEBI:18420"/>
    </ligand>
</feature>
<reference evidence="7 8" key="1">
    <citation type="submission" date="2019-07" db="EMBL/GenBank/DDBJ databases">
        <title>Whole genome shotgun sequence of Agrococcus baldri NBRC 103055.</title>
        <authorList>
            <person name="Hosoyama A."/>
            <person name="Uohara A."/>
            <person name="Ohji S."/>
            <person name="Ichikawa N."/>
        </authorList>
    </citation>
    <scope>NUCLEOTIDE SEQUENCE [LARGE SCALE GENOMIC DNA]</scope>
    <source>
        <strain evidence="7 8">NBRC 103055</strain>
    </source>
</reference>
<keyword evidence="2 5" id="KW-0479">Metal-binding</keyword>
<name>A0AA87RPG3_9MICO</name>
<protein>
    <submittedName>
        <fullName evidence="7">Citryl-CoA lyase</fullName>
    </submittedName>
</protein>